<accession>A0A815TZU9</accession>
<reference evidence="1" key="1">
    <citation type="submission" date="2021-02" db="EMBL/GenBank/DDBJ databases">
        <authorList>
            <person name="Nowell W R."/>
        </authorList>
    </citation>
    <scope>NUCLEOTIDE SEQUENCE</scope>
</reference>
<proteinExistence type="predicted"/>
<dbReference type="Proteomes" id="UP000663864">
    <property type="component" value="Unassembled WGS sequence"/>
</dbReference>
<comment type="caution">
    <text evidence="1">The sequence shown here is derived from an EMBL/GenBank/DDBJ whole genome shotgun (WGS) entry which is preliminary data.</text>
</comment>
<protein>
    <submittedName>
        <fullName evidence="1">Uncharacterized protein</fullName>
    </submittedName>
</protein>
<dbReference type="EMBL" id="CAJNOT010007619">
    <property type="protein sequence ID" value="CAF1509051.1"/>
    <property type="molecule type" value="Genomic_DNA"/>
</dbReference>
<name>A0A815TZU9_9BILA</name>
<evidence type="ECO:0000313" key="2">
    <source>
        <dbReference type="Proteomes" id="UP000663864"/>
    </source>
</evidence>
<gene>
    <name evidence="1" type="ORF">ZHD862_LOCUS37825</name>
</gene>
<dbReference type="AlphaFoldDB" id="A0A815TZU9"/>
<sequence>LAVLDLVVYDIIVDSIQHEGD</sequence>
<evidence type="ECO:0000313" key="1">
    <source>
        <dbReference type="EMBL" id="CAF1509051.1"/>
    </source>
</evidence>
<organism evidence="1 2">
    <name type="scientific">Rotaria sordida</name>
    <dbReference type="NCBI Taxonomy" id="392033"/>
    <lineage>
        <taxon>Eukaryota</taxon>
        <taxon>Metazoa</taxon>
        <taxon>Spiralia</taxon>
        <taxon>Gnathifera</taxon>
        <taxon>Rotifera</taxon>
        <taxon>Eurotatoria</taxon>
        <taxon>Bdelloidea</taxon>
        <taxon>Philodinida</taxon>
        <taxon>Philodinidae</taxon>
        <taxon>Rotaria</taxon>
    </lineage>
</organism>
<feature type="non-terminal residue" evidence="1">
    <location>
        <position position="1"/>
    </location>
</feature>